<evidence type="ECO:0000313" key="19">
    <source>
        <dbReference type="EMBL" id="BBN07930.1"/>
    </source>
</evidence>
<dbReference type="Gene3D" id="1.10.520.10">
    <property type="match status" value="1"/>
</dbReference>
<feature type="signal peptide" evidence="17">
    <location>
        <begin position="1"/>
        <end position="29"/>
    </location>
</feature>
<accession>A0A176VQY6</accession>
<evidence type="ECO:0000256" key="8">
    <source>
        <dbReference type="ARBA" id="ARBA00023002"/>
    </source>
</evidence>
<feature type="disulfide bond" evidence="16">
    <location>
        <begin position="207"/>
        <end position="239"/>
    </location>
</feature>
<dbReference type="InterPro" id="IPR033905">
    <property type="entry name" value="Secretory_peroxidase"/>
</dbReference>
<feature type="binding site" evidence="14">
    <location>
        <position position="83"/>
    </location>
    <ligand>
        <name>Ca(2+)</name>
        <dbReference type="ChEBI" id="CHEBI:29108"/>
        <label>1</label>
    </ligand>
</feature>
<comment type="subcellular location">
    <subcellularLocation>
        <location evidence="17">Secreted</location>
    </subcellularLocation>
</comment>
<feature type="site" description="Transition state stabilizer" evidence="15">
    <location>
        <position position="69"/>
    </location>
</feature>
<evidence type="ECO:0000256" key="2">
    <source>
        <dbReference type="ARBA" id="ARBA00002322"/>
    </source>
</evidence>
<comment type="similarity">
    <text evidence="17">Belongs to the peroxidase family. Classical plant (class III) peroxidase subfamily.</text>
</comment>
<comment type="function">
    <text evidence="2">Removal of H(2)O(2), oxidation of toxic reductants, biosynthesis and degradation of lignin, suberization, auxin catabolism, response to environmental stresses such as wounding, pathogen attack and oxidative stress. These functions might be dependent on each isozyme/isoform in each plant tissue.</text>
</comment>
<evidence type="ECO:0000256" key="5">
    <source>
        <dbReference type="ARBA" id="ARBA00022559"/>
    </source>
</evidence>
<dbReference type="GO" id="GO:0020037">
    <property type="term" value="F:heme binding"/>
    <property type="evidence" value="ECO:0007669"/>
    <property type="project" value="UniProtKB-UniRule"/>
</dbReference>
<dbReference type="EMBL" id="AP019869">
    <property type="protein sequence ID" value="BBN07930.1"/>
    <property type="molecule type" value="Genomic_DNA"/>
</dbReference>
<organism evidence="20 21">
    <name type="scientific">Marchantia polymorpha subsp. ruderalis</name>
    <dbReference type="NCBI Taxonomy" id="1480154"/>
    <lineage>
        <taxon>Eukaryota</taxon>
        <taxon>Viridiplantae</taxon>
        <taxon>Streptophyta</taxon>
        <taxon>Embryophyta</taxon>
        <taxon>Marchantiophyta</taxon>
        <taxon>Marchantiopsida</taxon>
        <taxon>Marchantiidae</taxon>
        <taxon>Marchantiales</taxon>
        <taxon>Marchantiaceae</taxon>
        <taxon>Marchantia</taxon>
    </lineage>
</organism>
<reference evidence="19" key="2">
    <citation type="journal article" date="2019" name="Curr. Biol.">
        <title>Chromatin organization in early land plants reveals an ancestral association between H3K27me3, transposons, and constitutive heterochromatin.</title>
        <authorList>
            <person name="Montgomery S.A."/>
            <person name="Tanizawa Y."/>
            <person name="Galik B."/>
            <person name="Wang N."/>
            <person name="Ito T."/>
            <person name="Mochizuki T."/>
            <person name="Akimcheva S."/>
            <person name="Bowman J."/>
            <person name="Cognat V."/>
            <person name="Drouard L."/>
            <person name="Ekker H."/>
            <person name="Houng S."/>
            <person name="Kohchi T."/>
            <person name="Lin S."/>
            <person name="Liu L.D."/>
            <person name="Nakamura Y."/>
            <person name="Valeeva L.R."/>
            <person name="Shakirov E.V."/>
            <person name="Shippen D.E."/>
            <person name="Wei W."/>
            <person name="Yagura M."/>
            <person name="Yamaoka S."/>
            <person name="Yamato K.T."/>
            <person name="Liu C."/>
            <person name="Berger F."/>
        </authorList>
    </citation>
    <scope>NUCLEOTIDE SEQUENCE [LARGE SCALE GENOMIC DNA]</scope>
    <source>
        <strain evidence="19">Tak-1</strain>
    </source>
</reference>
<feature type="binding site" evidence="14">
    <location>
        <position position="79"/>
    </location>
    <ligand>
        <name>Ca(2+)</name>
        <dbReference type="ChEBI" id="CHEBI:29108"/>
        <label>1</label>
    </ligand>
</feature>
<feature type="chain" id="PRO_5042304638" description="Peroxidase" evidence="17">
    <location>
        <begin position="30"/>
        <end position="332"/>
    </location>
</feature>
<dbReference type="InterPro" id="IPR019794">
    <property type="entry name" value="Peroxidases_AS"/>
</dbReference>
<dbReference type="FunFam" id="1.10.520.10:FF:000008">
    <property type="entry name" value="Peroxidase"/>
    <property type="match status" value="1"/>
</dbReference>
<evidence type="ECO:0000256" key="9">
    <source>
        <dbReference type="ARBA" id="ARBA00023004"/>
    </source>
</evidence>
<keyword evidence="21" id="KW-1185">Reference proteome</keyword>
<evidence type="ECO:0000256" key="17">
    <source>
        <dbReference type="RuleBase" id="RU362060"/>
    </source>
</evidence>
<dbReference type="Gene3D" id="1.10.420.10">
    <property type="entry name" value="Peroxidase, domain 2"/>
    <property type="match status" value="1"/>
</dbReference>
<reference evidence="20 21" key="1">
    <citation type="submission" date="2016-03" db="EMBL/GenBank/DDBJ databases">
        <title>Mechanisms controlling the formation of the plant cell surface in tip-growing cells are functionally conserved among land plants.</title>
        <authorList>
            <person name="Honkanen S."/>
            <person name="Jones V.A."/>
            <person name="Morieri G."/>
            <person name="Champion C."/>
            <person name="Hetherington A.J."/>
            <person name="Kelly S."/>
            <person name="Saint-Marcoux D."/>
            <person name="Proust H."/>
            <person name="Prescott H."/>
            <person name="Dolan L."/>
        </authorList>
    </citation>
    <scope>NUCLEOTIDE SEQUENCE [LARGE SCALE GENOMIC DNA]</scope>
    <source>
        <strain evidence="21">cv. Tak-1 and cv. Tak-2</strain>
        <tissue evidence="20">Whole gametophyte</tissue>
    </source>
</reference>
<evidence type="ECO:0000313" key="21">
    <source>
        <dbReference type="Proteomes" id="UP000077202"/>
    </source>
</evidence>
<dbReference type="EMBL" id="LVLJ01002948">
    <property type="protein sequence ID" value="OAE23067.1"/>
    <property type="molecule type" value="Genomic_DNA"/>
</dbReference>
<evidence type="ECO:0000256" key="6">
    <source>
        <dbReference type="ARBA" id="ARBA00022617"/>
    </source>
</evidence>
<dbReference type="GO" id="GO:0140825">
    <property type="term" value="F:lactoperoxidase activity"/>
    <property type="evidence" value="ECO:0007669"/>
    <property type="project" value="UniProtKB-EC"/>
</dbReference>
<evidence type="ECO:0000256" key="12">
    <source>
        <dbReference type="PIRSR" id="PIRSR600823-1"/>
    </source>
</evidence>
<evidence type="ECO:0000256" key="1">
    <source>
        <dbReference type="ARBA" id="ARBA00000189"/>
    </source>
</evidence>
<feature type="binding site" evidence="14">
    <location>
        <position position="261"/>
    </location>
    <ligand>
        <name>Ca(2+)</name>
        <dbReference type="ChEBI" id="CHEBI:29108"/>
        <label>2</label>
    </ligand>
</feature>
<evidence type="ECO:0000256" key="10">
    <source>
        <dbReference type="ARBA" id="ARBA00023157"/>
    </source>
</evidence>
<dbReference type="PROSITE" id="PS00436">
    <property type="entry name" value="PEROXIDASE_2"/>
    <property type="match status" value="1"/>
</dbReference>
<feature type="binding site" evidence="14">
    <location>
        <position position="201"/>
    </location>
    <ligand>
        <name>Ca(2+)</name>
        <dbReference type="ChEBI" id="CHEBI:29108"/>
        <label>2</label>
    </ligand>
</feature>
<comment type="similarity">
    <text evidence="3">Belongs to the peroxidase family. Ascorbate peroxidase subfamily.</text>
</comment>
<keyword evidence="6 17" id="KW-0349">Heme</keyword>
<comment type="cofactor">
    <cofactor evidence="14 17">
        <name>Ca(2+)</name>
        <dbReference type="ChEBI" id="CHEBI:29108"/>
    </cofactor>
    <text evidence="14 17">Binds 2 calcium ions per subunit.</text>
</comment>
<feature type="binding site" description="axial binding residue" evidence="14">
    <location>
        <position position="200"/>
    </location>
    <ligand>
        <name>heme b</name>
        <dbReference type="ChEBI" id="CHEBI:60344"/>
    </ligand>
    <ligandPart>
        <name>Fe</name>
        <dbReference type="ChEBI" id="CHEBI:18248"/>
    </ligandPart>
</feature>
<feature type="disulfide bond" evidence="16">
    <location>
        <begin position="42"/>
        <end position="122"/>
    </location>
</feature>
<keyword evidence="11 17" id="KW-0376">Hydrogen peroxide</keyword>
<keyword evidence="5 17" id="KW-0575">Peroxidase</keyword>
<dbReference type="Pfam" id="PF00141">
    <property type="entry name" value="peroxidase"/>
    <property type="match status" value="1"/>
</dbReference>
<dbReference type="Proteomes" id="UP000077202">
    <property type="component" value="Unassembled WGS sequence"/>
</dbReference>
<dbReference type="GO" id="GO:0042744">
    <property type="term" value="P:hydrogen peroxide catabolic process"/>
    <property type="evidence" value="ECO:0007669"/>
    <property type="project" value="UniProtKB-KW"/>
</dbReference>
<feature type="binding site" evidence="14">
    <location>
        <position position="252"/>
    </location>
    <ligand>
        <name>Ca(2+)</name>
        <dbReference type="ChEBI" id="CHEBI:29108"/>
        <label>2</label>
    </ligand>
</feature>
<dbReference type="FunFam" id="1.10.420.10:FF:000001">
    <property type="entry name" value="Peroxidase"/>
    <property type="match status" value="1"/>
</dbReference>
<evidence type="ECO:0000256" key="4">
    <source>
        <dbReference type="ARBA" id="ARBA00012313"/>
    </source>
</evidence>
<feature type="disulfide bond" evidence="16">
    <location>
        <begin position="128"/>
        <end position="328"/>
    </location>
</feature>
<evidence type="ECO:0000259" key="18">
    <source>
        <dbReference type="PROSITE" id="PS50873"/>
    </source>
</evidence>
<dbReference type="Proteomes" id="UP001162541">
    <property type="component" value="Chromosome 4"/>
</dbReference>
<dbReference type="GO" id="GO:0005576">
    <property type="term" value="C:extracellular region"/>
    <property type="evidence" value="ECO:0007669"/>
    <property type="project" value="UniProtKB-SubCell"/>
</dbReference>
<dbReference type="PRINTS" id="PR00458">
    <property type="entry name" value="PEROXIDASE"/>
</dbReference>
<keyword evidence="8 17" id="KW-0560">Oxidoreductase</keyword>
<evidence type="ECO:0000313" key="20">
    <source>
        <dbReference type="EMBL" id="OAE23067.1"/>
    </source>
</evidence>
<dbReference type="SUPFAM" id="SSF48113">
    <property type="entry name" value="Heme-dependent peroxidases"/>
    <property type="match status" value="1"/>
</dbReference>
<reference evidence="22" key="3">
    <citation type="journal article" date="2020" name="Curr. Biol.">
        <title>Chromatin organization in early land plants reveals an ancestral association between H3K27me3, transposons, and constitutive heterochromatin.</title>
        <authorList>
            <person name="Montgomery S.A."/>
            <person name="Tanizawa Y."/>
            <person name="Galik B."/>
            <person name="Wang N."/>
            <person name="Ito T."/>
            <person name="Mochizuki T."/>
            <person name="Akimcheva S."/>
            <person name="Bowman J.L."/>
            <person name="Cognat V."/>
            <person name="Marechal-Drouard L."/>
            <person name="Ekker H."/>
            <person name="Hong S.F."/>
            <person name="Kohchi T."/>
            <person name="Lin S.S."/>
            <person name="Liu L.D."/>
            <person name="Nakamura Y."/>
            <person name="Valeeva L.R."/>
            <person name="Shakirov E.V."/>
            <person name="Shippen D.E."/>
            <person name="Wei W.L."/>
            <person name="Yagura M."/>
            <person name="Yamaoka S."/>
            <person name="Yamato K.T."/>
            <person name="Liu C."/>
            <person name="Berger F."/>
        </authorList>
    </citation>
    <scope>NUCLEOTIDE SEQUENCE [LARGE SCALE GENOMIC DNA]</scope>
    <source>
        <strain evidence="22">Tak-1</strain>
    </source>
</reference>
<feature type="domain" description="Plant heme peroxidase family profile" evidence="18">
    <location>
        <begin position="32"/>
        <end position="332"/>
    </location>
</feature>
<proteinExistence type="inferred from homology"/>
<dbReference type="CDD" id="cd00693">
    <property type="entry name" value="secretory_peroxidase"/>
    <property type="match status" value="1"/>
</dbReference>
<dbReference type="PROSITE" id="PS00435">
    <property type="entry name" value="PEROXIDASE_1"/>
    <property type="match status" value="1"/>
</dbReference>
<evidence type="ECO:0000256" key="15">
    <source>
        <dbReference type="PIRSR" id="PIRSR600823-4"/>
    </source>
</evidence>
<evidence type="ECO:0000256" key="14">
    <source>
        <dbReference type="PIRSR" id="PIRSR600823-3"/>
    </source>
</evidence>
<evidence type="ECO:0000256" key="11">
    <source>
        <dbReference type="ARBA" id="ARBA00023324"/>
    </source>
</evidence>
<evidence type="ECO:0000256" key="7">
    <source>
        <dbReference type="ARBA" id="ARBA00022723"/>
    </source>
</evidence>
<keyword evidence="10 16" id="KW-1015">Disulfide bond</keyword>
<name>A0A176VQY6_MARPO</name>
<protein>
    <recommendedName>
        <fullName evidence="4 17">Peroxidase</fullName>
        <ecNumber evidence="4 17">1.11.1.7</ecNumber>
    </recommendedName>
</protein>
<dbReference type="GO" id="GO:0006979">
    <property type="term" value="P:response to oxidative stress"/>
    <property type="evidence" value="ECO:0007669"/>
    <property type="project" value="UniProtKB-UniRule"/>
</dbReference>
<feature type="binding site" evidence="14">
    <location>
        <position position="74"/>
    </location>
    <ligand>
        <name>Ca(2+)</name>
        <dbReference type="ChEBI" id="CHEBI:29108"/>
        <label>1</label>
    </ligand>
</feature>
<dbReference type="AlphaFoldDB" id="A0A176VQY6"/>
<dbReference type="InterPro" id="IPR000823">
    <property type="entry name" value="Peroxidase_pln"/>
</dbReference>
<comment type="cofactor">
    <cofactor evidence="14 17">
        <name>heme b</name>
        <dbReference type="ChEBI" id="CHEBI:60344"/>
    </cofactor>
    <text evidence="14 17">Binds 1 heme b (iron(II)-protoporphyrin IX) group per subunit.</text>
</comment>
<keyword evidence="9 14" id="KW-0408">Iron</keyword>
<keyword evidence="14 17" id="KW-0106">Calcium</keyword>
<keyword evidence="17" id="KW-0964">Secreted</keyword>
<gene>
    <name evidence="20" type="ORF">AXG93_1544s1010</name>
    <name evidence="19" type="ORF">Mp_4g07400</name>
</gene>
<evidence type="ECO:0000256" key="3">
    <source>
        <dbReference type="ARBA" id="ARBA00006873"/>
    </source>
</evidence>
<dbReference type="GO" id="GO:0046872">
    <property type="term" value="F:metal ion binding"/>
    <property type="evidence" value="ECO:0007669"/>
    <property type="project" value="UniProtKB-UniRule"/>
</dbReference>
<dbReference type="PRINTS" id="PR00461">
    <property type="entry name" value="PLPEROXIDASE"/>
</dbReference>
<dbReference type="InterPro" id="IPR019793">
    <property type="entry name" value="Peroxidases_heam-ligand_BS"/>
</dbReference>
<feature type="binding site" evidence="13">
    <location>
        <position position="170"/>
    </location>
    <ligand>
        <name>substrate</name>
    </ligand>
</feature>
<dbReference type="InterPro" id="IPR010255">
    <property type="entry name" value="Haem_peroxidase_sf"/>
</dbReference>
<comment type="catalytic activity">
    <reaction evidence="1 17">
        <text>2 a phenolic donor + H2O2 = 2 a phenolic radical donor + 2 H2O</text>
        <dbReference type="Rhea" id="RHEA:56136"/>
        <dbReference type="ChEBI" id="CHEBI:15377"/>
        <dbReference type="ChEBI" id="CHEBI:16240"/>
        <dbReference type="ChEBI" id="CHEBI:139520"/>
        <dbReference type="ChEBI" id="CHEBI:139521"/>
        <dbReference type="EC" id="1.11.1.7"/>
    </reaction>
</comment>
<feature type="binding site" evidence="14">
    <location>
        <position position="95"/>
    </location>
    <ligand>
        <name>Ca(2+)</name>
        <dbReference type="ChEBI" id="CHEBI:29108"/>
        <label>1</label>
    </ligand>
</feature>
<feature type="binding site" evidence="14">
    <location>
        <position position="81"/>
    </location>
    <ligand>
        <name>Ca(2+)</name>
        <dbReference type="ChEBI" id="CHEBI:29108"/>
        <label>1</label>
    </ligand>
</feature>
<evidence type="ECO:0000313" key="22">
    <source>
        <dbReference type="Proteomes" id="UP001162541"/>
    </source>
</evidence>
<evidence type="ECO:0000256" key="16">
    <source>
        <dbReference type="PIRSR" id="PIRSR600823-5"/>
    </source>
</evidence>
<dbReference type="PANTHER" id="PTHR31235">
    <property type="entry name" value="PEROXIDASE 25-RELATED"/>
    <property type="match status" value="1"/>
</dbReference>
<feature type="disulfide bond" evidence="16">
    <location>
        <begin position="75"/>
        <end position="80"/>
    </location>
</feature>
<evidence type="ECO:0000256" key="13">
    <source>
        <dbReference type="PIRSR" id="PIRSR600823-2"/>
    </source>
</evidence>
<sequence>MERTNRLSMMPILIWTICVWIFSPPGAEAQFDYRVKFYREECPQARELVKDVVLKATAADMGLSAALLRLNFHDCFIRGCDGSVLLDSNFTNIAEKDGFGNMFSLRGYRVIDDAKAAVEAVCPNIVSCADILTLAARDAIASIGGPAWRVTSGRRDGVVSYASETIDNLPAHYSDFADLTRLFAKKNFTAKEMVVLAGAHTIGRTKCGMIHGRLYNNSGPDGVDPTLNATYAVELKKQCPFRTNFFKHVPMDPTNHNNTFDTNYFKNLQHHKGLFKSDAALVSNVKGRALVALQTSTRRFFLDFGAAMEKMINTEILISPQGEIRTNCRHTN</sequence>
<keyword evidence="17" id="KW-0732">Signal</keyword>
<dbReference type="InterPro" id="IPR002016">
    <property type="entry name" value="Haem_peroxidase"/>
</dbReference>
<dbReference type="PROSITE" id="PS50873">
    <property type="entry name" value="PEROXIDASE_4"/>
    <property type="match status" value="1"/>
</dbReference>
<dbReference type="EC" id="1.11.1.7" evidence="4 17"/>
<feature type="active site" description="Proton acceptor" evidence="12">
    <location>
        <position position="73"/>
    </location>
</feature>
<keyword evidence="7 14" id="KW-0479">Metal-binding</keyword>